<organism evidence="9 10">
    <name type="scientific">Rhizobium fredii</name>
    <name type="common">Sinorhizobium fredii</name>
    <dbReference type="NCBI Taxonomy" id="380"/>
    <lineage>
        <taxon>Bacteria</taxon>
        <taxon>Pseudomonadati</taxon>
        <taxon>Pseudomonadota</taxon>
        <taxon>Alphaproteobacteria</taxon>
        <taxon>Hyphomicrobiales</taxon>
        <taxon>Rhizobiaceae</taxon>
        <taxon>Sinorhizobium/Ensifer group</taxon>
        <taxon>Sinorhizobium</taxon>
    </lineage>
</organism>
<keyword evidence="9" id="KW-0614">Plasmid</keyword>
<name>A0A2L0HFF0_RHIFR</name>
<dbReference type="InterPro" id="IPR050109">
    <property type="entry name" value="HTH-type_TetR-like_transc_reg"/>
</dbReference>
<dbReference type="PANTHER" id="PTHR30055">
    <property type="entry name" value="HTH-TYPE TRANSCRIPTIONAL REGULATOR RUTR"/>
    <property type="match status" value="1"/>
</dbReference>
<dbReference type="PRINTS" id="PR00400">
    <property type="entry name" value="TETREPRESSOR"/>
</dbReference>
<comment type="function">
    <text evidence="1">TetR is the repressor of the tetracycline resistance element; its N-terminal region forms a helix-turn-helix structure and binds DNA. Binding of tetracycline to TetR reduces the repressor affinity for the tetracycline resistance gene (tetA) promoter operator sites.</text>
</comment>
<dbReference type="EMBL" id="CP024310">
    <property type="protein sequence ID" value="AUX80206.1"/>
    <property type="molecule type" value="Genomic_DNA"/>
</dbReference>
<sequence>MAAKRSDARINRSQRKDVSLPSAQEQRSEPPLSLERIVATAVELLDAQGIDGLTMRRLADRLGSGAMSLYWHVDNKEEVFDLALDSVLEYRGPAQIAASRDWRGQVVHMLEDWRATMLRHPWSASLLPRRALGPNILNRLELLSKTLSGAGVADADLNVAIWSLWNYVMGATITRANFDLSDEDRAAAQQRLARLSEHYPTIERSRLLLDNDWDGAFRKGLDFLLDGLTPTAPRVQSDALKSL</sequence>
<dbReference type="AlphaFoldDB" id="A0A2L0HFF0"/>
<dbReference type="InterPro" id="IPR009057">
    <property type="entry name" value="Homeodomain-like_sf"/>
</dbReference>
<keyword evidence="2" id="KW-0678">Repressor</keyword>
<dbReference type="PANTHER" id="PTHR30055:SF151">
    <property type="entry name" value="TRANSCRIPTIONAL REGULATORY PROTEIN"/>
    <property type="match status" value="1"/>
</dbReference>
<dbReference type="InterPro" id="IPR004111">
    <property type="entry name" value="Repressor_TetR_C"/>
</dbReference>
<evidence type="ECO:0000313" key="10">
    <source>
        <dbReference type="Proteomes" id="UP000239340"/>
    </source>
</evidence>
<evidence type="ECO:0000256" key="4">
    <source>
        <dbReference type="ARBA" id="ARBA00023125"/>
    </source>
</evidence>
<evidence type="ECO:0000256" key="6">
    <source>
        <dbReference type="PROSITE-ProRule" id="PRU00335"/>
    </source>
</evidence>
<protein>
    <submittedName>
        <fullName evidence="9">TetR family transcriptional regulator protein</fullName>
    </submittedName>
</protein>
<dbReference type="Proteomes" id="UP000239340">
    <property type="component" value="Plasmid pSfreNXT3c"/>
</dbReference>
<dbReference type="PROSITE" id="PS50977">
    <property type="entry name" value="HTH_TETR_2"/>
    <property type="match status" value="1"/>
</dbReference>
<evidence type="ECO:0000259" key="8">
    <source>
        <dbReference type="PROSITE" id="PS50977"/>
    </source>
</evidence>
<evidence type="ECO:0000256" key="3">
    <source>
        <dbReference type="ARBA" id="ARBA00023015"/>
    </source>
</evidence>
<gene>
    <name evidence="9" type="ORF">NXT3_PC01050</name>
</gene>
<dbReference type="Pfam" id="PF02909">
    <property type="entry name" value="TetR_C_1"/>
    <property type="match status" value="1"/>
</dbReference>
<evidence type="ECO:0000256" key="7">
    <source>
        <dbReference type="SAM" id="MobiDB-lite"/>
    </source>
</evidence>
<dbReference type="RefSeq" id="WP_050988214.1">
    <property type="nucleotide sequence ID" value="NZ_CP024310.1"/>
</dbReference>
<geneLocation type="plasmid" evidence="10">
    <name>psfrenxt3c</name>
</geneLocation>
<evidence type="ECO:0000256" key="2">
    <source>
        <dbReference type="ARBA" id="ARBA00022491"/>
    </source>
</evidence>
<dbReference type="SUPFAM" id="SSF46689">
    <property type="entry name" value="Homeodomain-like"/>
    <property type="match status" value="1"/>
</dbReference>
<dbReference type="GO" id="GO:0046677">
    <property type="term" value="P:response to antibiotic"/>
    <property type="evidence" value="ECO:0007669"/>
    <property type="project" value="InterPro"/>
</dbReference>
<keyword evidence="5" id="KW-0804">Transcription</keyword>
<feature type="domain" description="HTH tetR-type" evidence="8">
    <location>
        <begin position="31"/>
        <end position="91"/>
    </location>
</feature>
<dbReference type="Pfam" id="PF00440">
    <property type="entry name" value="TetR_N"/>
    <property type="match status" value="1"/>
</dbReference>
<dbReference type="Gene3D" id="1.10.357.10">
    <property type="entry name" value="Tetracycline Repressor, domain 2"/>
    <property type="match status" value="1"/>
</dbReference>
<dbReference type="GO" id="GO:0000976">
    <property type="term" value="F:transcription cis-regulatory region binding"/>
    <property type="evidence" value="ECO:0007669"/>
    <property type="project" value="TreeGrafter"/>
</dbReference>
<dbReference type="SUPFAM" id="SSF48498">
    <property type="entry name" value="Tetracyclin repressor-like, C-terminal domain"/>
    <property type="match status" value="1"/>
</dbReference>
<dbReference type="InterPro" id="IPR003012">
    <property type="entry name" value="Tet_transcr_reg_TetR"/>
</dbReference>
<accession>A0A2L0HFF0</accession>
<dbReference type="GO" id="GO:0045892">
    <property type="term" value="P:negative regulation of DNA-templated transcription"/>
    <property type="evidence" value="ECO:0007669"/>
    <property type="project" value="InterPro"/>
</dbReference>
<dbReference type="GO" id="GO:0003700">
    <property type="term" value="F:DNA-binding transcription factor activity"/>
    <property type="evidence" value="ECO:0007669"/>
    <property type="project" value="TreeGrafter"/>
</dbReference>
<feature type="DNA-binding region" description="H-T-H motif" evidence="6">
    <location>
        <begin position="54"/>
        <end position="73"/>
    </location>
</feature>
<evidence type="ECO:0000256" key="1">
    <source>
        <dbReference type="ARBA" id="ARBA00002856"/>
    </source>
</evidence>
<keyword evidence="4 6" id="KW-0238">DNA-binding</keyword>
<evidence type="ECO:0000313" key="9">
    <source>
        <dbReference type="EMBL" id="AUX80206.1"/>
    </source>
</evidence>
<evidence type="ECO:0000256" key="5">
    <source>
        <dbReference type="ARBA" id="ARBA00023163"/>
    </source>
</evidence>
<dbReference type="InterPro" id="IPR036271">
    <property type="entry name" value="Tet_transcr_reg_TetR-rel_C_sf"/>
</dbReference>
<keyword evidence="3" id="KW-0805">Transcription regulation</keyword>
<feature type="compositionally biased region" description="Basic and acidic residues" evidence="7">
    <location>
        <begin position="1"/>
        <end position="18"/>
    </location>
</feature>
<proteinExistence type="predicted"/>
<feature type="region of interest" description="Disordered" evidence="7">
    <location>
        <begin position="1"/>
        <end position="31"/>
    </location>
</feature>
<reference evidence="9 10" key="1">
    <citation type="submission" date="2017-10" db="EMBL/GenBank/DDBJ databases">
        <title>Analysis of the genome sequences of Rhizobium populations associated to common bean (phaseolus vulgaris).</title>
        <authorList>
            <person name="Bustos P."/>
            <person name="Santamaria R.I."/>
            <person name="Miranda-Sanchez F."/>
            <person name="Perez-Carrascal O."/>
            <person name="Juarez S."/>
            <person name="Lozano L."/>
            <person name="Martinez-Flores I."/>
            <person name="Vinuesa P."/>
            <person name="Martinez-Romero E."/>
            <person name="Cevallos M.A."/>
            <person name="Romero D."/>
            <person name="Davila G."/>
            <person name="Gonzalez V."/>
        </authorList>
    </citation>
    <scope>NUCLEOTIDE SEQUENCE [LARGE SCALE GENOMIC DNA]</scope>
    <source>
        <strain evidence="9 10">NXT3</strain>
        <plasmid evidence="10">Plasmid psfrenxt3c</plasmid>
    </source>
</reference>
<dbReference type="InterPro" id="IPR001647">
    <property type="entry name" value="HTH_TetR"/>
</dbReference>